<proteinExistence type="predicted"/>
<gene>
    <name evidence="4" type="ORF">ACHAWU_002596</name>
</gene>
<keyword evidence="2" id="KW-0732">Signal</keyword>
<dbReference type="InterPro" id="IPR024934">
    <property type="entry name" value="Rubredoxin-like_dom"/>
</dbReference>
<evidence type="ECO:0000313" key="5">
    <source>
        <dbReference type="Proteomes" id="UP001530293"/>
    </source>
</evidence>
<dbReference type="Proteomes" id="UP001530293">
    <property type="component" value="Unassembled WGS sequence"/>
</dbReference>
<evidence type="ECO:0000313" key="4">
    <source>
        <dbReference type="EMBL" id="KAL3756693.1"/>
    </source>
</evidence>
<feature type="domain" description="Rubredoxin-like" evidence="3">
    <location>
        <begin position="466"/>
        <end position="508"/>
    </location>
</feature>
<comment type="caution">
    <text evidence="4">The sequence shown here is derived from an EMBL/GenBank/DDBJ whole genome shotgun (WGS) entry which is preliminary data.</text>
</comment>
<reference evidence="4 5" key="1">
    <citation type="submission" date="2024-10" db="EMBL/GenBank/DDBJ databases">
        <title>Updated reference genomes for cyclostephanoid diatoms.</title>
        <authorList>
            <person name="Roberts W.R."/>
            <person name="Alverson A.J."/>
        </authorList>
    </citation>
    <scope>NUCLEOTIDE SEQUENCE [LARGE SCALE GENOMIC DNA]</scope>
    <source>
        <strain evidence="4 5">AJA232-27</strain>
    </source>
</reference>
<feature type="signal peptide" evidence="2">
    <location>
        <begin position="1"/>
        <end position="21"/>
    </location>
</feature>
<keyword evidence="5" id="KW-1185">Reference proteome</keyword>
<evidence type="ECO:0000256" key="1">
    <source>
        <dbReference type="SAM" id="MobiDB-lite"/>
    </source>
</evidence>
<sequence>MRFSSSAMAAVVLTGALPVASFSIQSSLSRVRITAPYAMRMAESNDDYFESILGEGSSYRDSASALQNAVSSSSSPVIRVPDGSPAATVTLASTAVASDIYGDDLSFEGEVMEEAEEEDVNMNPLLNNEILKRQHEKKLKREERRASGDAGVMRYVKNPLLLVKGKDFSDIAITVLIPAFVSYLALRKVAEIGFGRLGEKADALYDKAAADITNNVGDFGAMERIYKDYKKKLWFNGAPSYIDSQLLKRLAVAYCTTISVTPASVSSLAYLLTMMNVTEDEAADTLILACRENPNSMAISAKVLFYSEHVFKEKSAKKKMSRLIERLVDMFGAMEPVMQQQKDMAESAYRDAVAEAGPGQTKLTDGWKVLGLDKETAERIFEETKALGFLSRQELWQKEEDDRAREVLMEIERRQAELRASIDKDGNIIDPNAPVDPSKLITDEDLNKHQDEDEDEEESGGTMGQTKVKECGKCKYTLFIAAGREKRFFPPGFTCPQCGAPRDQFKDVEIEE</sequence>
<dbReference type="SUPFAM" id="SSF57802">
    <property type="entry name" value="Rubredoxin-like"/>
    <property type="match status" value="1"/>
</dbReference>
<feature type="chain" id="PRO_5044753177" description="Rubredoxin-like domain-containing protein" evidence="2">
    <location>
        <begin position="22"/>
        <end position="512"/>
    </location>
</feature>
<dbReference type="PROSITE" id="PS50903">
    <property type="entry name" value="RUBREDOXIN_LIKE"/>
    <property type="match status" value="1"/>
</dbReference>
<evidence type="ECO:0000259" key="3">
    <source>
        <dbReference type="PROSITE" id="PS50903"/>
    </source>
</evidence>
<dbReference type="AlphaFoldDB" id="A0ABD3LY72"/>
<feature type="compositionally biased region" description="Basic and acidic residues" evidence="1">
    <location>
        <begin position="441"/>
        <end position="451"/>
    </location>
</feature>
<name>A0ABD3LY72_9STRA</name>
<feature type="region of interest" description="Disordered" evidence="1">
    <location>
        <begin position="425"/>
        <end position="466"/>
    </location>
</feature>
<organism evidence="4 5">
    <name type="scientific">Discostella pseudostelligera</name>
    <dbReference type="NCBI Taxonomy" id="259834"/>
    <lineage>
        <taxon>Eukaryota</taxon>
        <taxon>Sar</taxon>
        <taxon>Stramenopiles</taxon>
        <taxon>Ochrophyta</taxon>
        <taxon>Bacillariophyta</taxon>
        <taxon>Coscinodiscophyceae</taxon>
        <taxon>Thalassiosirophycidae</taxon>
        <taxon>Stephanodiscales</taxon>
        <taxon>Stephanodiscaceae</taxon>
        <taxon>Discostella</taxon>
    </lineage>
</organism>
<evidence type="ECO:0000256" key="2">
    <source>
        <dbReference type="SAM" id="SignalP"/>
    </source>
</evidence>
<dbReference type="EMBL" id="JALLBG020000299">
    <property type="protein sequence ID" value="KAL3756693.1"/>
    <property type="molecule type" value="Genomic_DNA"/>
</dbReference>
<protein>
    <recommendedName>
        <fullName evidence="3">Rubredoxin-like domain-containing protein</fullName>
    </recommendedName>
</protein>
<accession>A0ABD3LY72</accession>